<accession>A0AAU2UXJ7</accession>
<dbReference type="PRINTS" id="PR00344">
    <property type="entry name" value="BCTRLSENSOR"/>
</dbReference>
<dbReference type="EC" id="2.7.13.3" evidence="3"/>
<dbReference type="PANTHER" id="PTHR45436:SF5">
    <property type="entry name" value="SENSOR HISTIDINE KINASE TRCS"/>
    <property type="match status" value="1"/>
</dbReference>
<keyword evidence="9" id="KW-0902">Two-component regulatory system</keyword>
<dbReference type="Pfam" id="PF02518">
    <property type="entry name" value="HATPase_c"/>
    <property type="match status" value="1"/>
</dbReference>
<dbReference type="SMART" id="SM00388">
    <property type="entry name" value="HisKA"/>
    <property type="match status" value="1"/>
</dbReference>
<keyword evidence="8" id="KW-1133">Transmembrane helix</keyword>
<evidence type="ECO:0000256" key="3">
    <source>
        <dbReference type="ARBA" id="ARBA00012438"/>
    </source>
</evidence>
<evidence type="ECO:0000259" key="12">
    <source>
        <dbReference type="PROSITE" id="PS50109"/>
    </source>
</evidence>
<feature type="region of interest" description="Disordered" evidence="11">
    <location>
        <begin position="413"/>
        <end position="435"/>
    </location>
</feature>
<comment type="catalytic activity">
    <reaction evidence="1">
        <text>ATP + protein L-histidine = ADP + protein N-phospho-L-histidine.</text>
        <dbReference type="EC" id="2.7.13.3"/>
    </reaction>
</comment>
<dbReference type="PANTHER" id="PTHR45436">
    <property type="entry name" value="SENSOR HISTIDINE KINASE YKOH"/>
    <property type="match status" value="1"/>
</dbReference>
<dbReference type="Gene3D" id="1.10.287.130">
    <property type="match status" value="1"/>
</dbReference>
<evidence type="ECO:0000256" key="10">
    <source>
        <dbReference type="ARBA" id="ARBA00023136"/>
    </source>
</evidence>
<keyword evidence="10" id="KW-0472">Membrane</keyword>
<evidence type="ECO:0000256" key="2">
    <source>
        <dbReference type="ARBA" id="ARBA00004236"/>
    </source>
</evidence>
<dbReference type="GO" id="GO:0005886">
    <property type="term" value="C:plasma membrane"/>
    <property type="evidence" value="ECO:0007669"/>
    <property type="project" value="UniProtKB-SubCell"/>
</dbReference>
<comment type="subcellular location">
    <subcellularLocation>
        <location evidence="2">Cell membrane</location>
    </subcellularLocation>
</comment>
<evidence type="ECO:0000256" key="4">
    <source>
        <dbReference type="ARBA" id="ARBA00022553"/>
    </source>
</evidence>
<dbReference type="Pfam" id="PF00512">
    <property type="entry name" value="HisKA"/>
    <property type="match status" value="1"/>
</dbReference>
<feature type="domain" description="Histidine kinase" evidence="12">
    <location>
        <begin position="217"/>
        <end position="418"/>
    </location>
</feature>
<dbReference type="PROSITE" id="PS50109">
    <property type="entry name" value="HIS_KIN"/>
    <property type="match status" value="1"/>
</dbReference>
<dbReference type="CDD" id="cd00082">
    <property type="entry name" value="HisKA"/>
    <property type="match status" value="1"/>
</dbReference>
<evidence type="ECO:0000256" key="6">
    <source>
        <dbReference type="ARBA" id="ARBA00022692"/>
    </source>
</evidence>
<dbReference type="InterPro" id="IPR036097">
    <property type="entry name" value="HisK_dim/P_sf"/>
</dbReference>
<evidence type="ECO:0000256" key="5">
    <source>
        <dbReference type="ARBA" id="ARBA00022679"/>
    </source>
</evidence>
<evidence type="ECO:0000256" key="1">
    <source>
        <dbReference type="ARBA" id="ARBA00000085"/>
    </source>
</evidence>
<keyword evidence="7 13" id="KW-0418">Kinase</keyword>
<dbReference type="Gene3D" id="3.30.565.10">
    <property type="entry name" value="Histidine kinase-like ATPase, C-terminal domain"/>
    <property type="match status" value="1"/>
</dbReference>
<dbReference type="InterPro" id="IPR005467">
    <property type="entry name" value="His_kinase_dom"/>
</dbReference>
<dbReference type="AlphaFoldDB" id="A0AAU2UXJ7"/>
<sequence length="435" mass="45788">MMTAAARIRRLRWRLTALFATTSAVGLIGLAAFAIHSDDNAWSRQLNDALNLRTSRAIPLMNFDDNGRLTVQDLLDDLESECPPVTVLSTTAGRPTIAYAPGKPCVRARTHDLETAAARAVEEGSAVVADARSEDGHPIRLLAEPYDGPDGHAYGGALVAAADTTAERAEHRGLALLLMAGCAVLVALSAGAGHLLSGRAIRPALTALQQQERFLADAAHDLRTPTASLRSLAETALYEDAHRTAALERTVRLATRMGDLIDGLLTRARLMAGVGVLARQAMRIDQLVETVVEDTDTGEHQVTVHTEPAVVVGDPDLLRRAVANLLGNALVHGHAPNRPAEIELTVTADGTVTVDDAGPGVPDSLAESLFQRFHSGSGSTGLGLSIASWIAHAHDGSLDVGTSPRGGARFTLRLPPLTNQGPANGAGLPEPLQHK</sequence>
<dbReference type="GO" id="GO:0000155">
    <property type="term" value="F:phosphorelay sensor kinase activity"/>
    <property type="evidence" value="ECO:0007669"/>
    <property type="project" value="InterPro"/>
</dbReference>
<dbReference type="InterPro" id="IPR003594">
    <property type="entry name" value="HATPase_dom"/>
</dbReference>
<dbReference type="InterPro" id="IPR004358">
    <property type="entry name" value="Sig_transdc_His_kin-like_C"/>
</dbReference>
<keyword evidence="6" id="KW-0812">Transmembrane</keyword>
<dbReference type="InterPro" id="IPR003661">
    <property type="entry name" value="HisK_dim/P_dom"/>
</dbReference>
<organism evidence="13">
    <name type="scientific">Streptomyces sp. NBC_00003</name>
    <dbReference type="NCBI Taxonomy" id="2903608"/>
    <lineage>
        <taxon>Bacteria</taxon>
        <taxon>Bacillati</taxon>
        <taxon>Actinomycetota</taxon>
        <taxon>Actinomycetes</taxon>
        <taxon>Kitasatosporales</taxon>
        <taxon>Streptomycetaceae</taxon>
        <taxon>Streptomyces</taxon>
    </lineage>
</organism>
<keyword evidence="5" id="KW-0808">Transferase</keyword>
<protein>
    <recommendedName>
        <fullName evidence="3">histidine kinase</fullName>
        <ecNumber evidence="3">2.7.13.3</ecNumber>
    </recommendedName>
</protein>
<reference evidence="13" key="1">
    <citation type="submission" date="2022-10" db="EMBL/GenBank/DDBJ databases">
        <title>The complete genomes of actinobacterial strains from the NBC collection.</title>
        <authorList>
            <person name="Joergensen T.S."/>
            <person name="Alvarez Arevalo M."/>
            <person name="Sterndorff E.B."/>
            <person name="Faurdal D."/>
            <person name="Vuksanovic O."/>
            <person name="Mourched A.-S."/>
            <person name="Charusanti P."/>
            <person name="Shaw S."/>
            <person name="Blin K."/>
            <person name="Weber T."/>
        </authorList>
    </citation>
    <scope>NUCLEOTIDE SEQUENCE</scope>
    <source>
        <strain evidence="13">NBC_00003</strain>
    </source>
</reference>
<proteinExistence type="predicted"/>
<dbReference type="EMBL" id="CP108318">
    <property type="protein sequence ID" value="WTW59797.1"/>
    <property type="molecule type" value="Genomic_DNA"/>
</dbReference>
<dbReference type="SUPFAM" id="SSF47384">
    <property type="entry name" value="Homodimeric domain of signal transducing histidine kinase"/>
    <property type="match status" value="1"/>
</dbReference>
<dbReference type="SUPFAM" id="SSF55874">
    <property type="entry name" value="ATPase domain of HSP90 chaperone/DNA topoisomerase II/histidine kinase"/>
    <property type="match status" value="1"/>
</dbReference>
<dbReference type="InterPro" id="IPR050428">
    <property type="entry name" value="TCS_sensor_his_kinase"/>
</dbReference>
<evidence type="ECO:0000256" key="9">
    <source>
        <dbReference type="ARBA" id="ARBA00023012"/>
    </source>
</evidence>
<evidence type="ECO:0000256" key="8">
    <source>
        <dbReference type="ARBA" id="ARBA00022989"/>
    </source>
</evidence>
<name>A0AAU2UXJ7_9ACTN</name>
<evidence type="ECO:0000313" key="13">
    <source>
        <dbReference type="EMBL" id="WTW59797.1"/>
    </source>
</evidence>
<evidence type="ECO:0000256" key="7">
    <source>
        <dbReference type="ARBA" id="ARBA00022777"/>
    </source>
</evidence>
<dbReference type="InterPro" id="IPR036890">
    <property type="entry name" value="HATPase_C_sf"/>
</dbReference>
<gene>
    <name evidence="13" type="ORF">OG549_03590</name>
</gene>
<evidence type="ECO:0000256" key="11">
    <source>
        <dbReference type="SAM" id="MobiDB-lite"/>
    </source>
</evidence>
<keyword evidence="4" id="KW-0597">Phosphoprotein</keyword>
<dbReference type="SMART" id="SM00387">
    <property type="entry name" value="HATPase_c"/>
    <property type="match status" value="1"/>
</dbReference>